<keyword evidence="1" id="KW-0677">Repeat</keyword>
<dbReference type="Proteomes" id="UP001179952">
    <property type="component" value="Unassembled WGS sequence"/>
</dbReference>
<evidence type="ECO:0000256" key="2">
    <source>
        <dbReference type="PROSITE-ProRule" id="PRU00708"/>
    </source>
</evidence>
<proteinExistence type="predicted"/>
<dbReference type="InterPro" id="IPR011990">
    <property type="entry name" value="TPR-like_helical_dom_sf"/>
</dbReference>
<feature type="repeat" description="PPR" evidence="2">
    <location>
        <begin position="119"/>
        <end position="153"/>
    </location>
</feature>
<dbReference type="AlphaFoldDB" id="A0AAV9AZ33"/>
<evidence type="ECO:0000256" key="1">
    <source>
        <dbReference type="ARBA" id="ARBA00022737"/>
    </source>
</evidence>
<dbReference type="GO" id="GO:0003723">
    <property type="term" value="F:RNA binding"/>
    <property type="evidence" value="ECO:0007669"/>
    <property type="project" value="InterPro"/>
</dbReference>
<dbReference type="Pfam" id="PF01535">
    <property type="entry name" value="PPR"/>
    <property type="match status" value="9"/>
</dbReference>
<keyword evidence="4" id="KW-1185">Reference proteome</keyword>
<dbReference type="Gene3D" id="1.25.40.10">
    <property type="entry name" value="Tetratricopeptide repeat domain"/>
    <property type="match status" value="5"/>
</dbReference>
<dbReference type="NCBIfam" id="TIGR00756">
    <property type="entry name" value="PPR"/>
    <property type="match status" value="6"/>
</dbReference>
<reference evidence="3" key="1">
    <citation type="journal article" date="2023" name="Nat. Commun.">
        <title>Diploid and tetraploid genomes of Acorus and the evolution of monocots.</title>
        <authorList>
            <person name="Ma L."/>
            <person name="Liu K.W."/>
            <person name="Li Z."/>
            <person name="Hsiao Y.Y."/>
            <person name="Qi Y."/>
            <person name="Fu T."/>
            <person name="Tang G.D."/>
            <person name="Zhang D."/>
            <person name="Sun W.H."/>
            <person name="Liu D.K."/>
            <person name="Li Y."/>
            <person name="Chen G.Z."/>
            <person name="Liu X.D."/>
            <person name="Liao X.Y."/>
            <person name="Jiang Y.T."/>
            <person name="Yu X."/>
            <person name="Hao Y."/>
            <person name="Huang J."/>
            <person name="Zhao X.W."/>
            <person name="Ke S."/>
            <person name="Chen Y.Y."/>
            <person name="Wu W.L."/>
            <person name="Hsu J.L."/>
            <person name="Lin Y.F."/>
            <person name="Huang M.D."/>
            <person name="Li C.Y."/>
            <person name="Huang L."/>
            <person name="Wang Z.W."/>
            <person name="Zhao X."/>
            <person name="Zhong W.Y."/>
            <person name="Peng D.H."/>
            <person name="Ahmad S."/>
            <person name="Lan S."/>
            <person name="Zhang J.S."/>
            <person name="Tsai W.C."/>
            <person name="Van de Peer Y."/>
            <person name="Liu Z.J."/>
        </authorList>
    </citation>
    <scope>NUCLEOTIDE SEQUENCE</scope>
    <source>
        <strain evidence="3">SCP</strain>
    </source>
</reference>
<reference evidence="3" key="2">
    <citation type="submission" date="2023-06" db="EMBL/GenBank/DDBJ databases">
        <authorList>
            <person name="Ma L."/>
            <person name="Liu K.-W."/>
            <person name="Li Z."/>
            <person name="Hsiao Y.-Y."/>
            <person name="Qi Y."/>
            <person name="Fu T."/>
            <person name="Tang G."/>
            <person name="Zhang D."/>
            <person name="Sun W.-H."/>
            <person name="Liu D.-K."/>
            <person name="Li Y."/>
            <person name="Chen G.-Z."/>
            <person name="Liu X.-D."/>
            <person name="Liao X.-Y."/>
            <person name="Jiang Y.-T."/>
            <person name="Yu X."/>
            <person name="Hao Y."/>
            <person name="Huang J."/>
            <person name="Zhao X.-W."/>
            <person name="Ke S."/>
            <person name="Chen Y.-Y."/>
            <person name="Wu W.-L."/>
            <person name="Hsu J.-L."/>
            <person name="Lin Y.-F."/>
            <person name="Huang M.-D."/>
            <person name="Li C.-Y."/>
            <person name="Huang L."/>
            <person name="Wang Z.-W."/>
            <person name="Zhao X."/>
            <person name="Zhong W.-Y."/>
            <person name="Peng D.-H."/>
            <person name="Ahmad S."/>
            <person name="Lan S."/>
            <person name="Zhang J.-S."/>
            <person name="Tsai W.-C."/>
            <person name="Van De Peer Y."/>
            <person name="Liu Z.-J."/>
        </authorList>
    </citation>
    <scope>NUCLEOTIDE SEQUENCE</scope>
    <source>
        <strain evidence="3">SCP</strain>
        <tissue evidence="3">Leaves</tissue>
    </source>
</reference>
<sequence length="759" mass="84006">MRAAAAVNHVLTISRSISTKRTPASIESLASVGRLRDAVQSLVLLRFRGEHVRPESFVCVFQACLDRKNLIEGRRLHAHMVVSGFHHDPFVFNHLINMYGKFGSLGDAKSVFEGMPVKNVHSWNTLMACYCKFGWLLEARRMFDEMPKRDLVSWNLMIAGYERLGPYEEALNIFASMRESEFAADRFNVSSAIGACKSLGLLSNGEELHGLSVKVGLDLNVQVGSALIGLYAKGGEIERAKMVFNQMGIKEMVTWNSMLSGYVHCSKIDEAICFFKGMEEKNLVSWTTIIAGCLQHDRCGEAVCYFGELRALGLEFDQVSLVSALNGCVGSCDFEEGLKIHGLIIRNGLKLDTFVGTALVALYSRFGMFNEANAVIQRMPEIDDFLRTMLIVEYGKHGQMDSAIELFESVEEKSVALWNSLIAGYCEDGSYEEAADAFNQMHIAGMKGDESTLGSLLNCCDVLGLKFGEQLHSRIIKDGAESSIFIGSALINLYSKFLHDEQIERVFGSIHEPNIVVWNALISGYGKKGLNREVIHMFRLVKASDIKPDFVSFSCVLGVCSTLPYLVTGMQVHALAYKAGLESGPVVGSAIIDMYGKCGRMDLATIAFSDIYNHSVSSWTALVGGYVKCGMWGTATELFDMMPEKNIFSWNTMLFGHTQFGSGVEAFTFYSKMTKLGVLPDPISFVNLLSVCSNFSLEEPGRQVHTQIIKMGYHINVLVSSALTDMYVKFGKVVDVDVMRSKLGKYSNNMEVELVSLNT</sequence>
<accession>A0AAV9AZ33</accession>
<dbReference type="PANTHER" id="PTHR47926">
    <property type="entry name" value="PENTATRICOPEPTIDE REPEAT-CONTAINING PROTEIN"/>
    <property type="match status" value="1"/>
</dbReference>
<feature type="repeat" description="PPR" evidence="2">
    <location>
        <begin position="615"/>
        <end position="649"/>
    </location>
</feature>
<protein>
    <submittedName>
        <fullName evidence="3">Pentatricopeptide repeat-containing protein</fullName>
    </submittedName>
</protein>
<dbReference type="InterPro" id="IPR046960">
    <property type="entry name" value="PPR_At4g14850-like_plant"/>
</dbReference>
<organism evidence="3 4">
    <name type="scientific">Acorus gramineus</name>
    <name type="common">Dwarf sweet flag</name>
    <dbReference type="NCBI Taxonomy" id="55184"/>
    <lineage>
        <taxon>Eukaryota</taxon>
        <taxon>Viridiplantae</taxon>
        <taxon>Streptophyta</taxon>
        <taxon>Embryophyta</taxon>
        <taxon>Tracheophyta</taxon>
        <taxon>Spermatophyta</taxon>
        <taxon>Magnoliopsida</taxon>
        <taxon>Liliopsida</taxon>
        <taxon>Acoraceae</taxon>
        <taxon>Acorus</taxon>
    </lineage>
</organism>
<comment type="caution">
    <text evidence="3">The sequence shown here is derived from an EMBL/GenBank/DDBJ whole genome shotgun (WGS) entry which is preliminary data.</text>
</comment>
<dbReference type="PROSITE" id="PS51375">
    <property type="entry name" value="PPR"/>
    <property type="match status" value="5"/>
</dbReference>
<gene>
    <name evidence="3" type="ORF">QJS04_geneDACA006918</name>
</gene>
<dbReference type="GO" id="GO:0009451">
    <property type="term" value="P:RNA modification"/>
    <property type="evidence" value="ECO:0007669"/>
    <property type="project" value="InterPro"/>
</dbReference>
<evidence type="ECO:0000313" key="3">
    <source>
        <dbReference type="EMBL" id="KAK1269304.1"/>
    </source>
</evidence>
<feature type="repeat" description="PPR" evidence="2">
    <location>
        <begin position="414"/>
        <end position="448"/>
    </location>
</feature>
<dbReference type="InterPro" id="IPR002885">
    <property type="entry name" value="PPR_rpt"/>
</dbReference>
<evidence type="ECO:0000313" key="4">
    <source>
        <dbReference type="Proteomes" id="UP001179952"/>
    </source>
</evidence>
<feature type="repeat" description="PPR" evidence="2">
    <location>
        <begin position="514"/>
        <end position="548"/>
    </location>
</feature>
<dbReference type="FunFam" id="1.25.40.10:FF:000442">
    <property type="entry name" value="Pentatricopeptide repeat-containing protein At3g49710"/>
    <property type="match status" value="1"/>
</dbReference>
<name>A0AAV9AZ33_ACOGR</name>
<dbReference type="EMBL" id="JAUJYN010000006">
    <property type="protein sequence ID" value="KAK1269304.1"/>
    <property type="molecule type" value="Genomic_DNA"/>
</dbReference>
<dbReference type="Pfam" id="PF13041">
    <property type="entry name" value="PPR_2"/>
    <property type="match status" value="2"/>
</dbReference>
<feature type="repeat" description="PPR" evidence="2">
    <location>
        <begin position="251"/>
        <end position="285"/>
    </location>
</feature>
<dbReference type="PANTHER" id="PTHR47926:SF347">
    <property type="entry name" value="PENTATRICOPEPTIDE REPEAT-CONTAINING PROTEIN"/>
    <property type="match status" value="1"/>
</dbReference>